<organism evidence="3 4">
    <name type="scientific">Phycicoccus duodecadis</name>
    <dbReference type="NCBI Taxonomy" id="173053"/>
    <lineage>
        <taxon>Bacteria</taxon>
        <taxon>Bacillati</taxon>
        <taxon>Actinomycetota</taxon>
        <taxon>Actinomycetes</taxon>
        <taxon>Micrococcales</taxon>
        <taxon>Intrasporangiaceae</taxon>
        <taxon>Phycicoccus</taxon>
    </lineage>
</organism>
<evidence type="ECO:0008006" key="5">
    <source>
        <dbReference type="Google" id="ProtNLM"/>
    </source>
</evidence>
<evidence type="ECO:0000256" key="2">
    <source>
        <dbReference type="SAM" id="SignalP"/>
    </source>
</evidence>
<dbReference type="PROSITE" id="PS51257">
    <property type="entry name" value="PROKAR_LIPOPROTEIN"/>
    <property type="match status" value="1"/>
</dbReference>
<keyword evidence="4" id="KW-1185">Reference proteome</keyword>
<feature type="signal peptide" evidence="2">
    <location>
        <begin position="1"/>
        <end position="20"/>
    </location>
</feature>
<feature type="region of interest" description="Disordered" evidence="1">
    <location>
        <begin position="24"/>
        <end position="69"/>
    </location>
</feature>
<evidence type="ECO:0000313" key="3">
    <source>
        <dbReference type="EMBL" id="PKW27578.1"/>
    </source>
</evidence>
<feature type="compositionally biased region" description="Low complexity" evidence="1">
    <location>
        <begin position="24"/>
        <end position="54"/>
    </location>
</feature>
<dbReference type="AlphaFoldDB" id="A0A2N3YLA0"/>
<feature type="chain" id="PRO_5039391617" description="LppP/LprE lipoprotein" evidence="2">
    <location>
        <begin position="21"/>
        <end position="159"/>
    </location>
</feature>
<protein>
    <recommendedName>
        <fullName evidence="5">LppP/LprE lipoprotein</fullName>
    </recommendedName>
</protein>
<evidence type="ECO:0000313" key="4">
    <source>
        <dbReference type="Proteomes" id="UP000233781"/>
    </source>
</evidence>
<reference evidence="3 4" key="1">
    <citation type="submission" date="2017-12" db="EMBL/GenBank/DDBJ databases">
        <title>Sequencing the genomes of 1000 Actinobacteria strains.</title>
        <authorList>
            <person name="Klenk H.-P."/>
        </authorList>
    </citation>
    <scope>NUCLEOTIDE SEQUENCE [LARGE SCALE GENOMIC DNA]</scope>
    <source>
        <strain evidence="3 4">DSM 12806</strain>
    </source>
</reference>
<dbReference type="OrthoDB" id="5801841at2"/>
<sequence length="159" mass="15922">MRVPVLVTTGLLAAALAGCADPAASGIATASPSPSAGTPSTLPSPSGPGPTSQPTIPPPAEDGIPADLDEDPRVQAALADARGRAGVVPTEVLVAGYRTVTWDDGSLGCPVKGQAYTQARVEGEILLLRAGQRVMSYHSGRGGPFAYCATPSGAFSPRS</sequence>
<accession>A0A2N3YLA0</accession>
<keyword evidence="2" id="KW-0732">Signal</keyword>
<evidence type="ECO:0000256" key="1">
    <source>
        <dbReference type="SAM" id="MobiDB-lite"/>
    </source>
</evidence>
<gene>
    <name evidence="3" type="ORF">ATL31_2425</name>
</gene>
<dbReference type="Proteomes" id="UP000233781">
    <property type="component" value="Unassembled WGS sequence"/>
</dbReference>
<dbReference type="EMBL" id="PJNE01000001">
    <property type="protein sequence ID" value="PKW27578.1"/>
    <property type="molecule type" value="Genomic_DNA"/>
</dbReference>
<proteinExistence type="predicted"/>
<comment type="caution">
    <text evidence="3">The sequence shown here is derived from an EMBL/GenBank/DDBJ whole genome shotgun (WGS) entry which is preliminary data.</text>
</comment>
<name>A0A2N3YLA0_9MICO</name>
<dbReference type="RefSeq" id="WP_101395983.1">
    <property type="nucleotide sequence ID" value="NZ_PJNE01000001.1"/>
</dbReference>